<dbReference type="PANTHER" id="PTHR48006">
    <property type="entry name" value="LEUCINE-RICH REPEAT-CONTAINING PROTEIN DDB_G0281931-RELATED"/>
    <property type="match status" value="1"/>
</dbReference>
<dbReference type="InterPro" id="IPR051824">
    <property type="entry name" value="LRR_Rcpt-Like_S/T_Kinase"/>
</dbReference>
<dbReference type="PROSITE" id="PS51450">
    <property type="entry name" value="LRR"/>
    <property type="match status" value="1"/>
</dbReference>
<feature type="domain" description="Protein kinase" evidence="12">
    <location>
        <begin position="477"/>
        <end position="754"/>
    </location>
</feature>
<dbReference type="GeneID" id="111453801"/>
<dbReference type="FunFam" id="3.30.200.20:FF:000285">
    <property type="entry name" value="Putative inactive leucine-rich repeat receptor-like protein kinase"/>
    <property type="match status" value="1"/>
</dbReference>
<dbReference type="SUPFAM" id="SSF56112">
    <property type="entry name" value="Protein kinase-like (PK-like)"/>
    <property type="match status" value="1"/>
</dbReference>
<evidence type="ECO:0000313" key="13">
    <source>
        <dbReference type="Proteomes" id="UP000504609"/>
    </source>
</evidence>
<sequence length="784" mass="87254">MAQVFCNSVFLVIVVLFVRIDLSQQFQSSPTRTLLRIQKLLNFPAALSNWNDSTDFCNLEPDASVTVVCYEGNMTQLHIIGKKGALLLPRNFSMRVFVTTLVKLPDLKVLTLVSLGLWGSIPGKIAHLSSLEILNMSSNFLYGAIPQEMSLLSGLRTLILDDNMLAGQLPDWFSVLPLLTVLSLKHNILNGSLPDSFSELENLRILSLSYNRFYGELPDLSTLTNLQVLELEGNGFGPQFPQLGNKLVTLTLSRNKFRSCIPAEVSSFYQLQRLDVSLNSLVGPLPSVLFSLPSLSYLNISGNKLTGMILDNISCNDELKVVDLSSNLLTGSLPKCLLADTRNRVVLYPRNCFVTGDQQQHPVSFCRNEALAVGIVPEEKKTYESRNTFLAPSIVGGVVGVVILFGIVYWVVRRKNEKNMVKNPPTNLIVENPSAGYTSKLLSDSRYISQTMPFAPLGLSTYRVLSYEEIEDATNNFDSSAFMGEGSQGQMYRGQLKDGSFVTIRCLKMKRRSSIHNFTHHIDLISKLRHRHLVSALGHCFELYLEDSSVSRIFLVFEYVPNGTLRSWISERHTRHSRRSLAWTQRIAAAVGIAKGIQFLHTVAGVYSNNIKITDVLLDQNLVAKISSYNLPLMAESMAKVSRGVSSGGSKDSSDQERINQEAQADIYDFGAILLEIIRGRSFKSKNEINAQREKLQEAISGDSVARKNVVDPAIQNECLDQSLKTMMEVCVRCLLKDPITRPSIEDVLWNLQFAAQVQDAWCGEYRSSDGSPVSPSQPKLSIC</sequence>
<evidence type="ECO:0000256" key="1">
    <source>
        <dbReference type="ARBA" id="ARBA00004479"/>
    </source>
</evidence>
<dbReference type="InterPro" id="IPR055414">
    <property type="entry name" value="LRR_R13L4/SHOC2-like"/>
</dbReference>
<dbReference type="InterPro" id="IPR011009">
    <property type="entry name" value="Kinase-like_dom_sf"/>
</dbReference>
<dbReference type="Gene3D" id="3.80.10.10">
    <property type="entry name" value="Ribonuclease Inhibitor"/>
    <property type="match status" value="2"/>
</dbReference>
<name>A0A6J1GGX0_CUCMO</name>
<proteinExistence type="predicted"/>
<dbReference type="AlphaFoldDB" id="A0A6J1GGX0"/>
<keyword evidence="7 10" id="KW-0472">Membrane</keyword>
<dbReference type="Proteomes" id="UP000504609">
    <property type="component" value="Unplaced"/>
</dbReference>
<dbReference type="Pfam" id="PF07714">
    <property type="entry name" value="PK_Tyr_Ser-Thr"/>
    <property type="match status" value="1"/>
</dbReference>
<protein>
    <submittedName>
        <fullName evidence="14">Probable inactive leucine-rich repeat receptor-like protein kinase At3g03770 isoform X1</fullName>
    </submittedName>
</protein>
<keyword evidence="6 10" id="KW-1133">Transmembrane helix</keyword>
<keyword evidence="9" id="KW-0325">Glycoprotein</keyword>
<keyword evidence="5" id="KW-0677">Repeat</keyword>
<keyword evidence="8" id="KW-0675">Receptor</keyword>
<dbReference type="FunFam" id="1.10.510.10:FF:000431">
    <property type="entry name" value="Putative inactive leucine-rich repeat receptor-like protein kinase"/>
    <property type="match status" value="1"/>
</dbReference>
<dbReference type="GO" id="GO:0005524">
    <property type="term" value="F:ATP binding"/>
    <property type="evidence" value="ECO:0007669"/>
    <property type="project" value="InterPro"/>
</dbReference>
<evidence type="ECO:0000256" key="3">
    <source>
        <dbReference type="ARBA" id="ARBA00022692"/>
    </source>
</evidence>
<evidence type="ECO:0000256" key="2">
    <source>
        <dbReference type="ARBA" id="ARBA00022614"/>
    </source>
</evidence>
<evidence type="ECO:0000313" key="14">
    <source>
        <dbReference type="RefSeq" id="XP_022950804.1"/>
    </source>
</evidence>
<gene>
    <name evidence="14" type="primary">LOC111453801</name>
</gene>
<organism evidence="13 14">
    <name type="scientific">Cucurbita moschata</name>
    <name type="common">Winter crookneck squash</name>
    <name type="synonym">Cucurbita pepo var. moschata</name>
    <dbReference type="NCBI Taxonomy" id="3662"/>
    <lineage>
        <taxon>Eukaryota</taxon>
        <taxon>Viridiplantae</taxon>
        <taxon>Streptophyta</taxon>
        <taxon>Embryophyta</taxon>
        <taxon>Tracheophyta</taxon>
        <taxon>Spermatophyta</taxon>
        <taxon>Magnoliopsida</taxon>
        <taxon>eudicotyledons</taxon>
        <taxon>Gunneridae</taxon>
        <taxon>Pentapetalae</taxon>
        <taxon>rosids</taxon>
        <taxon>fabids</taxon>
        <taxon>Cucurbitales</taxon>
        <taxon>Cucurbitaceae</taxon>
        <taxon>Cucurbiteae</taxon>
        <taxon>Cucurbita</taxon>
    </lineage>
</organism>
<dbReference type="InterPro" id="IPR032675">
    <property type="entry name" value="LRR_dom_sf"/>
</dbReference>
<dbReference type="KEGG" id="cmos:111453801"/>
<dbReference type="Pfam" id="PF23598">
    <property type="entry name" value="LRR_14"/>
    <property type="match status" value="1"/>
</dbReference>
<comment type="subcellular location">
    <subcellularLocation>
        <location evidence="1">Membrane</location>
        <topology evidence="1">Single-pass type I membrane protein</topology>
    </subcellularLocation>
</comment>
<dbReference type="RefSeq" id="XP_022950804.1">
    <property type="nucleotide sequence ID" value="XM_023095036.1"/>
</dbReference>
<evidence type="ECO:0000256" key="4">
    <source>
        <dbReference type="ARBA" id="ARBA00022729"/>
    </source>
</evidence>
<keyword evidence="2" id="KW-0433">Leucine-rich repeat</keyword>
<dbReference type="InterPro" id="IPR001245">
    <property type="entry name" value="Ser-Thr/Tyr_kinase_cat_dom"/>
</dbReference>
<feature type="signal peptide" evidence="11">
    <location>
        <begin position="1"/>
        <end position="25"/>
    </location>
</feature>
<dbReference type="FunFam" id="3.80.10.10:FF:001001">
    <property type="entry name" value="Probable inactive leucine-rich repeat receptor-like protein kinase At3g03770"/>
    <property type="match status" value="1"/>
</dbReference>
<evidence type="ECO:0000256" key="10">
    <source>
        <dbReference type="SAM" id="Phobius"/>
    </source>
</evidence>
<dbReference type="Gene3D" id="3.30.200.20">
    <property type="entry name" value="Phosphorylase Kinase, domain 1"/>
    <property type="match status" value="1"/>
</dbReference>
<evidence type="ECO:0000256" key="5">
    <source>
        <dbReference type="ARBA" id="ARBA00022737"/>
    </source>
</evidence>
<evidence type="ECO:0000256" key="6">
    <source>
        <dbReference type="ARBA" id="ARBA00022989"/>
    </source>
</evidence>
<dbReference type="PANTHER" id="PTHR48006:SF84">
    <property type="entry name" value="REPEAT TRANSMEMBRANE PROTEIN KINASE, PUTATIVE, EXPRESSED-RELATED"/>
    <property type="match status" value="1"/>
</dbReference>
<feature type="chain" id="PRO_5027119298" evidence="11">
    <location>
        <begin position="26"/>
        <end position="784"/>
    </location>
</feature>
<accession>A0A6J1GGX0</accession>
<evidence type="ECO:0000256" key="11">
    <source>
        <dbReference type="SAM" id="SignalP"/>
    </source>
</evidence>
<dbReference type="FunFam" id="3.80.10.10:FF:000155">
    <property type="entry name" value="Putative inactive leucine-rich repeat receptor-like protein kinase"/>
    <property type="match status" value="1"/>
</dbReference>
<evidence type="ECO:0000256" key="9">
    <source>
        <dbReference type="ARBA" id="ARBA00023180"/>
    </source>
</evidence>
<feature type="transmembrane region" description="Helical" evidence="10">
    <location>
        <begin position="389"/>
        <end position="412"/>
    </location>
</feature>
<dbReference type="GO" id="GO:0016020">
    <property type="term" value="C:membrane"/>
    <property type="evidence" value="ECO:0007669"/>
    <property type="project" value="UniProtKB-SubCell"/>
</dbReference>
<dbReference type="InterPro" id="IPR001611">
    <property type="entry name" value="Leu-rich_rpt"/>
</dbReference>
<dbReference type="GO" id="GO:0004674">
    <property type="term" value="F:protein serine/threonine kinase activity"/>
    <property type="evidence" value="ECO:0007669"/>
    <property type="project" value="UniProtKB-EC"/>
</dbReference>
<evidence type="ECO:0000256" key="8">
    <source>
        <dbReference type="ARBA" id="ARBA00023170"/>
    </source>
</evidence>
<keyword evidence="4 11" id="KW-0732">Signal</keyword>
<keyword evidence="13" id="KW-1185">Reference proteome</keyword>
<reference evidence="14" key="1">
    <citation type="submission" date="2025-08" db="UniProtKB">
        <authorList>
            <consortium name="RefSeq"/>
        </authorList>
    </citation>
    <scope>IDENTIFICATION</scope>
    <source>
        <tissue evidence="14">Young leaves</tissue>
    </source>
</reference>
<dbReference type="Gene3D" id="1.10.510.10">
    <property type="entry name" value="Transferase(Phosphotransferase) domain 1"/>
    <property type="match status" value="1"/>
</dbReference>
<evidence type="ECO:0000256" key="7">
    <source>
        <dbReference type="ARBA" id="ARBA00023136"/>
    </source>
</evidence>
<keyword evidence="3 10" id="KW-0812">Transmembrane</keyword>
<evidence type="ECO:0000259" key="12">
    <source>
        <dbReference type="PROSITE" id="PS50011"/>
    </source>
</evidence>
<dbReference type="InterPro" id="IPR000719">
    <property type="entry name" value="Prot_kinase_dom"/>
</dbReference>
<dbReference type="SUPFAM" id="SSF52058">
    <property type="entry name" value="L domain-like"/>
    <property type="match status" value="1"/>
</dbReference>
<dbReference type="PROSITE" id="PS50011">
    <property type="entry name" value="PROTEIN_KINASE_DOM"/>
    <property type="match status" value="1"/>
</dbReference>